<proteinExistence type="predicted"/>
<evidence type="ECO:0000313" key="1">
    <source>
        <dbReference type="EMBL" id="GCL38417.1"/>
    </source>
</evidence>
<dbReference type="EMBL" id="BJCE01000140">
    <property type="protein sequence ID" value="GCL38417.1"/>
    <property type="molecule type" value="Genomic_DNA"/>
</dbReference>
<accession>A0A480A0T9</accession>
<comment type="caution">
    <text evidence="1">The sequence shown here is derived from an EMBL/GenBank/DDBJ whole genome shotgun (WGS) entry which is preliminary data.</text>
</comment>
<reference evidence="2" key="1">
    <citation type="submission" date="2019-02" db="EMBL/GenBank/DDBJ databases">
        <title>Draft genome sequence of Sphaerospermopsis reniformis NIES-1949.</title>
        <authorList>
            <person name="Yamaguchi H."/>
            <person name="Suzuki S."/>
            <person name="Kawachi M."/>
        </authorList>
    </citation>
    <scope>NUCLEOTIDE SEQUENCE [LARGE SCALE GENOMIC DNA]</scope>
    <source>
        <strain evidence="2">NIES-1949</strain>
    </source>
</reference>
<dbReference type="AlphaFoldDB" id="A0A480A0T9"/>
<sequence length="80" mass="9066">MELQEIRKFINNVEVIWATPETCDQALEVFANYHLSHNLGLIDALIGQTSIAFGLSLHTFNVKHYAVIPGLITVQPYKRL</sequence>
<name>A0A480A0T9_9CYAN</name>
<dbReference type="Gene3D" id="3.40.50.1010">
    <property type="entry name" value="5'-nuclease"/>
    <property type="match status" value="1"/>
</dbReference>
<organism evidence="1 2">
    <name type="scientific">Sphaerospermopsis reniformis</name>
    <dbReference type="NCBI Taxonomy" id="531300"/>
    <lineage>
        <taxon>Bacteria</taxon>
        <taxon>Bacillati</taxon>
        <taxon>Cyanobacteriota</taxon>
        <taxon>Cyanophyceae</taxon>
        <taxon>Nostocales</taxon>
        <taxon>Aphanizomenonaceae</taxon>
        <taxon>Sphaerospermopsis</taxon>
    </lineage>
</organism>
<dbReference type="InterPro" id="IPR029060">
    <property type="entry name" value="PIN-like_dom_sf"/>
</dbReference>
<evidence type="ECO:0000313" key="2">
    <source>
        <dbReference type="Proteomes" id="UP000300142"/>
    </source>
</evidence>
<dbReference type="Proteomes" id="UP000300142">
    <property type="component" value="Unassembled WGS sequence"/>
</dbReference>
<protein>
    <submittedName>
        <fullName evidence="1">PilT domain-containing protein</fullName>
    </submittedName>
</protein>
<keyword evidence="2" id="KW-1185">Reference proteome</keyword>
<dbReference type="SUPFAM" id="SSF88723">
    <property type="entry name" value="PIN domain-like"/>
    <property type="match status" value="1"/>
</dbReference>
<gene>
    <name evidence="1" type="ORF">SR1949_35320</name>
</gene>